<reference evidence="1" key="2">
    <citation type="submission" date="2006-01" db="EMBL/GenBank/DDBJ databases">
        <authorList>
            <person name="Genoscope"/>
        </authorList>
    </citation>
    <scope>NUCLEOTIDE SEQUENCE</scope>
</reference>
<evidence type="ECO:0000313" key="3">
    <source>
        <dbReference type="Proteomes" id="UP000501926"/>
    </source>
</evidence>
<dbReference type="InterPro" id="IPR011335">
    <property type="entry name" value="Restrct_endonuc-II-like"/>
</dbReference>
<sequence length="139" mass="16342">MITREEKEYHFQVKTSPNTMSIEQVRQLNAHIQKIKDISKQVPMLGMTYGKREQINTQIQSTLIGYPKSAIIGKEFWDFIAKEEGYCKKILNWINEVMELQPTNFSETLEEKKLSLIKDWENTWGKGKISIDNVLKNYL</sequence>
<dbReference type="SUPFAM" id="SSF52980">
    <property type="entry name" value="Restriction endonuclease-like"/>
    <property type="match status" value="1"/>
</dbReference>
<dbReference type="EMBL" id="CT573073">
    <property type="protein sequence ID" value="CAJ71740.1"/>
    <property type="molecule type" value="Genomic_DNA"/>
</dbReference>
<organism evidence="1">
    <name type="scientific">Kuenenia stuttgartiensis</name>
    <dbReference type="NCBI Taxonomy" id="174633"/>
    <lineage>
        <taxon>Bacteria</taxon>
        <taxon>Pseudomonadati</taxon>
        <taxon>Planctomycetota</taxon>
        <taxon>Candidatus Brocadiia</taxon>
        <taxon>Candidatus Brocadiales</taxon>
        <taxon>Candidatus Brocadiaceae</taxon>
        <taxon>Candidatus Kuenenia</taxon>
    </lineage>
</organism>
<proteinExistence type="predicted"/>
<protein>
    <submittedName>
        <fullName evidence="1">Uncharacterized protein</fullName>
    </submittedName>
</protein>
<gene>
    <name evidence="2" type="ORF">KsCSTR_44000</name>
    <name evidence="1" type="ORF">kustc0995</name>
</gene>
<accession>Q1PWY6</accession>
<evidence type="ECO:0000313" key="2">
    <source>
        <dbReference type="EMBL" id="QII13779.1"/>
    </source>
</evidence>
<dbReference type="Proteomes" id="UP000501926">
    <property type="component" value="Chromosome"/>
</dbReference>
<reference evidence="2 3" key="3">
    <citation type="submission" date="2020-02" db="EMBL/GenBank/DDBJ databases">
        <title>Newly sequenced genome of strain CSTR1 showed variability in Candidatus Kuenenia stuttgartiensis genomes.</title>
        <authorList>
            <person name="Ding C."/>
            <person name="Adrian L."/>
        </authorList>
    </citation>
    <scope>NUCLEOTIDE SEQUENCE [LARGE SCALE GENOMIC DNA]</scope>
    <source>
        <strain evidence="2 3">CSTR1</strain>
    </source>
</reference>
<dbReference type="AlphaFoldDB" id="Q1PWY6"/>
<name>Q1PWY6_KUEST</name>
<evidence type="ECO:0000313" key="1">
    <source>
        <dbReference type="EMBL" id="CAJ71740.1"/>
    </source>
</evidence>
<dbReference type="EMBL" id="CP049055">
    <property type="protein sequence ID" value="QII13779.1"/>
    <property type="molecule type" value="Genomic_DNA"/>
</dbReference>
<reference evidence="1" key="1">
    <citation type="journal article" date="2006" name="Nature">
        <title>Deciphering the evolution and metabolism of an anammox bacterium from a community genome.</title>
        <authorList>
            <person name="Strous M."/>
            <person name="Pelletier E."/>
            <person name="Mangenot S."/>
            <person name="Rattei T."/>
            <person name="Lehner A."/>
            <person name="Taylor M.W."/>
            <person name="Horn M."/>
            <person name="Daims H."/>
            <person name="Bartol-Mavel D."/>
            <person name="Wincker P."/>
            <person name="Barbe V."/>
            <person name="Fonknechten N."/>
            <person name="Vallenet D."/>
            <person name="Segurens B."/>
            <person name="Schenowitz-Truong C."/>
            <person name="Medigue C."/>
            <person name="Collingro A."/>
            <person name="Snel B."/>
            <person name="Dutilh B.E."/>
            <person name="OpDenCamp H.J.M."/>
            <person name="vanDerDrift C."/>
            <person name="Cirpus I."/>
            <person name="vanDePas-Schoonen K.T."/>
            <person name="Harhangi H.R."/>
            <person name="vanNiftrik L."/>
            <person name="Schmid M."/>
            <person name="Keltjens J."/>
            <person name="vanDeVossenberg J."/>
            <person name="Kartal B."/>
            <person name="Meier H."/>
            <person name="Frishman D."/>
            <person name="Huynen M.A."/>
            <person name="Mewes H."/>
            <person name="Weissenbach J."/>
            <person name="Jetten M.S.M."/>
            <person name="Wagner M."/>
            <person name="LePaslier D."/>
        </authorList>
    </citation>
    <scope>NUCLEOTIDE SEQUENCE</scope>
</reference>